<dbReference type="PROSITE" id="PS50262">
    <property type="entry name" value="G_PROTEIN_RECEP_F1_2"/>
    <property type="match status" value="1"/>
</dbReference>
<evidence type="ECO:0000256" key="4">
    <source>
        <dbReference type="ARBA" id="ARBA00023040"/>
    </source>
</evidence>
<keyword evidence="7 8" id="KW-0807">Transducer</keyword>
<keyword evidence="4 8" id="KW-0297">G-protein coupled receptor</keyword>
<dbReference type="InterPro" id="IPR017452">
    <property type="entry name" value="GPCR_Rhodpsn_7TM"/>
</dbReference>
<comment type="caution">
    <text evidence="11">The sequence shown here is derived from an EMBL/GenBank/DDBJ whole genome shotgun (WGS) entry which is preliminary data.</text>
</comment>
<feature type="transmembrane region" description="Helical" evidence="9">
    <location>
        <begin position="45"/>
        <end position="64"/>
    </location>
</feature>
<evidence type="ECO:0000256" key="6">
    <source>
        <dbReference type="ARBA" id="ARBA00023170"/>
    </source>
</evidence>
<dbReference type="InterPro" id="IPR000276">
    <property type="entry name" value="GPCR_Rhodpsn"/>
</dbReference>
<sequence>MDKIFNLEYTLFFSSIPFLVIGFIGNVLVVRIVHKTREMHTPTNYLLVSIAASDIISILLWPLYFFEVWKFICKLVVLVELCIMASCFTITVLAVERCHALLKPYRTGLRLRDDNVKKAIACIWVASILICLPETFFKEWSETYETCIGPWTLYLNQGSKACVILNVVVCFLQLAITMYCYGSLIRGLYFTDTVCAETDGERRSEKKKLVITFILVTIGFFIGNTPTIASYVIIPAGDGTTDVRFYGQLTSVADFIFSVSLCFNPFIYASRSTNFKEGFKRVILRRNPQRHDEVAQR</sequence>
<evidence type="ECO:0000256" key="2">
    <source>
        <dbReference type="ARBA" id="ARBA00022692"/>
    </source>
</evidence>
<dbReference type="Gene3D" id="1.20.1070.10">
    <property type="entry name" value="Rhodopsin 7-helix transmembrane proteins"/>
    <property type="match status" value="1"/>
</dbReference>
<evidence type="ECO:0000256" key="5">
    <source>
        <dbReference type="ARBA" id="ARBA00023136"/>
    </source>
</evidence>
<keyword evidence="6 8" id="KW-0675">Receptor</keyword>
<keyword evidence="2 8" id="KW-0812">Transmembrane</keyword>
<feature type="transmembrane region" description="Helical" evidence="9">
    <location>
        <begin position="209"/>
        <end position="233"/>
    </location>
</feature>
<proteinExistence type="inferred from homology"/>
<organism evidence="11 12">
    <name type="scientific">Porites evermanni</name>
    <dbReference type="NCBI Taxonomy" id="104178"/>
    <lineage>
        <taxon>Eukaryota</taxon>
        <taxon>Metazoa</taxon>
        <taxon>Cnidaria</taxon>
        <taxon>Anthozoa</taxon>
        <taxon>Hexacorallia</taxon>
        <taxon>Scleractinia</taxon>
        <taxon>Fungiina</taxon>
        <taxon>Poritidae</taxon>
        <taxon>Porites</taxon>
    </lineage>
</organism>
<feature type="domain" description="G-protein coupled receptors family 1 profile" evidence="10">
    <location>
        <begin position="25"/>
        <end position="268"/>
    </location>
</feature>
<dbReference type="Proteomes" id="UP001159427">
    <property type="component" value="Unassembled WGS sequence"/>
</dbReference>
<feature type="transmembrane region" description="Helical" evidence="9">
    <location>
        <begin position="12"/>
        <end position="33"/>
    </location>
</feature>
<evidence type="ECO:0000256" key="1">
    <source>
        <dbReference type="ARBA" id="ARBA00004141"/>
    </source>
</evidence>
<reference evidence="11 12" key="1">
    <citation type="submission" date="2022-05" db="EMBL/GenBank/DDBJ databases">
        <authorList>
            <consortium name="Genoscope - CEA"/>
            <person name="William W."/>
        </authorList>
    </citation>
    <scope>NUCLEOTIDE SEQUENCE [LARGE SCALE GENOMIC DNA]</scope>
</reference>
<dbReference type="PANTHER" id="PTHR45695:SF9">
    <property type="entry name" value="LEUCOKININ RECEPTOR"/>
    <property type="match status" value="1"/>
</dbReference>
<comment type="similarity">
    <text evidence="8">Belongs to the G-protein coupled receptor 1 family.</text>
</comment>
<name>A0ABN8LL97_9CNID</name>
<protein>
    <recommendedName>
        <fullName evidence="10">G-protein coupled receptors family 1 profile domain-containing protein</fullName>
    </recommendedName>
</protein>
<keyword evidence="12" id="KW-1185">Reference proteome</keyword>
<evidence type="ECO:0000259" key="10">
    <source>
        <dbReference type="PROSITE" id="PS50262"/>
    </source>
</evidence>
<dbReference type="EMBL" id="CALNXI010000054">
    <property type="protein sequence ID" value="CAH3017090.1"/>
    <property type="molecule type" value="Genomic_DNA"/>
</dbReference>
<evidence type="ECO:0000313" key="12">
    <source>
        <dbReference type="Proteomes" id="UP001159427"/>
    </source>
</evidence>
<dbReference type="PRINTS" id="PR00237">
    <property type="entry name" value="GPCRRHODOPSN"/>
</dbReference>
<evidence type="ECO:0000256" key="9">
    <source>
        <dbReference type="SAM" id="Phobius"/>
    </source>
</evidence>
<feature type="transmembrane region" description="Helical" evidence="9">
    <location>
        <begin position="245"/>
        <end position="267"/>
    </location>
</feature>
<gene>
    <name evidence="11" type="ORF">PEVE_00035109</name>
</gene>
<dbReference type="PROSITE" id="PS00237">
    <property type="entry name" value="G_PROTEIN_RECEP_F1_1"/>
    <property type="match status" value="1"/>
</dbReference>
<evidence type="ECO:0000256" key="7">
    <source>
        <dbReference type="ARBA" id="ARBA00023224"/>
    </source>
</evidence>
<dbReference type="Pfam" id="PF00001">
    <property type="entry name" value="7tm_1"/>
    <property type="match status" value="1"/>
</dbReference>
<feature type="transmembrane region" description="Helical" evidence="9">
    <location>
        <begin position="157"/>
        <end position="181"/>
    </location>
</feature>
<evidence type="ECO:0000313" key="11">
    <source>
        <dbReference type="EMBL" id="CAH3017090.1"/>
    </source>
</evidence>
<dbReference type="CDD" id="cd00637">
    <property type="entry name" value="7tm_classA_rhodopsin-like"/>
    <property type="match status" value="1"/>
</dbReference>
<feature type="transmembrane region" description="Helical" evidence="9">
    <location>
        <begin position="116"/>
        <end position="137"/>
    </location>
</feature>
<feature type="transmembrane region" description="Helical" evidence="9">
    <location>
        <begin position="76"/>
        <end position="95"/>
    </location>
</feature>
<comment type="subcellular location">
    <subcellularLocation>
        <location evidence="1">Membrane</location>
        <topology evidence="1">Multi-pass membrane protein</topology>
    </subcellularLocation>
</comment>
<keyword evidence="3 9" id="KW-1133">Transmembrane helix</keyword>
<dbReference type="PANTHER" id="PTHR45695">
    <property type="entry name" value="LEUCOKININ RECEPTOR-RELATED"/>
    <property type="match status" value="1"/>
</dbReference>
<evidence type="ECO:0000256" key="8">
    <source>
        <dbReference type="RuleBase" id="RU000688"/>
    </source>
</evidence>
<accession>A0ABN8LL97</accession>
<dbReference type="SUPFAM" id="SSF81321">
    <property type="entry name" value="Family A G protein-coupled receptor-like"/>
    <property type="match status" value="1"/>
</dbReference>
<evidence type="ECO:0000256" key="3">
    <source>
        <dbReference type="ARBA" id="ARBA00022989"/>
    </source>
</evidence>
<keyword evidence="5 9" id="KW-0472">Membrane</keyword>